<organism evidence="1 2">
    <name type="scientific">Pilimelia anulata</name>
    <dbReference type="NCBI Taxonomy" id="53371"/>
    <lineage>
        <taxon>Bacteria</taxon>
        <taxon>Bacillati</taxon>
        <taxon>Actinomycetota</taxon>
        <taxon>Actinomycetes</taxon>
        <taxon>Micromonosporales</taxon>
        <taxon>Micromonosporaceae</taxon>
        <taxon>Pilimelia</taxon>
    </lineage>
</organism>
<reference evidence="1" key="2">
    <citation type="submission" date="2020-09" db="EMBL/GenBank/DDBJ databases">
        <authorList>
            <person name="Sun Q."/>
            <person name="Ohkuma M."/>
        </authorList>
    </citation>
    <scope>NUCLEOTIDE SEQUENCE</scope>
    <source>
        <strain evidence="1">JCM 3090</strain>
    </source>
</reference>
<reference evidence="1" key="1">
    <citation type="journal article" date="2014" name="Int. J. Syst. Evol. Microbiol.">
        <title>Complete genome sequence of Corynebacterium casei LMG S-19264T (=DSM 44701T), isolated from a smear-ripened cheese.</title>
        <authorList>
            <consortium name="US DOE Joint Genome Institute (JGI-PGF)"/>
            <person name="Walter F."/>
            <person name="Albersmeier A."/>
            <person name="Kalinowski J."/>
            <person name="Ruckert C."/>
        </authorList>
    </citation>
    <scope>NUCLEOTIDE SEQUENCE</scope>
    <source>
        <strain evidence="1">JCM 3090</strain>
    </source>
</reference>
<evidence type="ECO:0000313" key="2">
    <source>
        <dbReference type="Proteomes" id="UP000649739"/>
    </source>
</evidence>
<dbReference type="RefSeq" id="WP_189170207.1">
    <property type="nucleotide sequence ID" value="NZ_BMQB01000004.1"/>
</dbReference>
<accession>A0A8J3B3V0</accession>
<comment type="caution">
    <text evidence="1">The sequence shown here is derived from an EMBL/GenBank/DDBJ whole genome shotgun (WGS) entry which is preliminary data.</text>
</comment>
<proteinExistence type="predicted"/>
<dbReference type="Proteomes" id="UP000649739">
    <property type="component" value="Unassembled WGS sequence"/>
</dbReference>
<evidence type="ECO:0000313" key="1">
    <source>
        <dbReference type="EMBL" id="GGJ93794.1"/>
    </source>
</evidence>
<sequence length="62" mass="6896">MYDSDTIAPALSDNQKDRLISALTAEHEAGRLTTGPYLDVIHDLYFGMGPHQECDTCTLRAR</sequence>
<keyword evidence="2" id="KW-1185">Reference proteome</keyword>
<gene>
    <name evidence="1" type="ORF">GCM10010123_24550</name>
</gene>
<dbReference type="AlphaFoldDB" id="A0A8J3B3V0"/>
<protein>
    <submittedName>
        <fullName evidence="1">Uncharacterized protein</fullName>
    </submittedName>
</protein>
<dbReference type="EMBL" id="BMQB01000004">
    <property type="protein sequence ID" value="GGJ93794.1"/>
    <property type="molecule type" value="Genomic_DNA"/>
</dbReference>
<name>A0A8J3B3V0_9ACTN</name>